<dbReference type="Gramene" id="CMI119CT">
    <property type="protein sequence ID" value="CMI119CT"/>
    <property type="gene ID" value="CMI119C"/>
</dbReference>
<dbReference type="GO" id="GO:0008094">
    <property type="term" value="F:ATP-dependent activity, acting on DNA"/>
    <property type="evidence" value="ECO:0007669"/>
    <property type="project" value="TreeGrafter"/>
</dbReference>
<dbReference type="OrthoDB" id="4751at2759"/>
<dbReference type="STRING" id="280699.M1VC24"/>
<protein>
    <submittedName>
        <fullName evidence="7">Similar to DNA repair protein rad16</fullName>
    </submittedName>
</protein>
<dbReference type="Pfam" id="PF00176">
    <property type="entry name" value="SNF2-rel_dom"/>
    <property type="match status" value="1"/>
</dbReference>
<keyword evidence="2" id="KW-0378">Hydrolase</keyword>
<dbReference type="PANTHER" id="PTHR45626:SF22">
    <property type="entry name" value="DNA REPAIR PROTEIN RAD5"/>
    <property type="match status" value="1"/>
</dbReference>
<evidence type="ECO:0000259" key="5">
    <source>
        <dbReference type="PROSITE" id="PS51192"/>
    </source>
</evidence>
<evidence type="ECO:0000259" key="6">
    <source>
        <dbReference type="PROSITE" id="PS51194"/>
    </source>
</evidence>
<sequence length="973" mass="107117">MEKTGSDSLVVEISSGESSESDLVVLELPESTTEERELNVGIPRKPEAATPFPGTRTMTQCRAPKNNTVSRSSRNACRSVKSAHVDLPEPDICGCLRGDPACTSAAQRIEYDSPSPMDEVDIDDCPSTGSSIATTTTTDELLREYPGMHGGTLTPERQHTRTSLSSDQIAMELTRLGLRAAPAGSLAIQRCECASESAVTLADAYLERFAALAVDEEESKSWESSPSLELVDQESCDHGRSRRRRGKAFYVGNGMRARRGIQQTSLIANEHRAGTFERRELGASAADRDVLFTPENRPLMDASEMSCADPRDASDPVPRASMLVASHRALDADPNTWIESKRSASAVRTPVAFTPGLELLEHQRQAVAWMIARERERSPTTPAGGILADEPGLGKTLTAISLILLNKADADMREAPASSPATLVVCPLSLLRQWSQEIRKSTVQGLGPSVVVYHGSNRADLRPQLGCADIVLTTYAVLCAESPQLSPEKEQILRSAGPLFQYRWYRVILDEAHNIRNVNSRVSRSACLVEARSRWCLTGTPVQNNVHDVLALLLFLRHPACSSMKAYSRILSSVSGTADNVDHTEAAGSLGRLLCPVLLRRCRDDTVNGRPILELEPRHDTVEYVDFSPAERHLYECMESVGRELLRDLSTNDANPSSFVNTFVLITRLRQICDHYTLLKSYVERLRTAPCTADSSMQEQQARSAVLQGPDAPDRGAVASGSGHVEIDSMCDAPAQVPDASCTEAAACVQDNGHAPRAWHQRDASAPETARRATLLEALIRAWTAIALRDSTHDGGSSSSKLRTLMALLDQGRIQAPTEKWIVFSQWPSFLDICEDVLTARGQAVCRLDGSMRPEERELNLSLFKRPEYPILLMSLGAGGVGLNLTEANHVVLVDPWWNPAVEEQAIHRVYRLGQKRSVQVIRLVVRDTVEERVMQLQHEKRALYQNVLGGDPDVMRQPRLTLFDLHWLLRCL</sequence>
<dbReference type="Pfam" id="PF00271">
    <property type="entry name" value="Helicase_C"/>
    <property type="match status" value="1"/>
</dbReference>
<feature type="domain" description="Helicase C-terminal" evidence="6">
    <location>
        <begin position="808"/>
        <end position="956"/>
    </location>
</feature>
<accession>M1VC24</accession>
<dbReference type="KEGG" id="cme:CYME_CMI119C"/>
<feature type="region of interest" description="Disordered" evidence="4">
    <location>
        <begin position="1"/>
        <end position="59"/>
    </location>
</feature>
<name>M1VC24_CYAM1</name>
<dbReference type="OMA" id="DHIMLRR"/>
<dbReference type="PROSITE" id="PS51194">
    <property type="entry name" value="HELICASE_CTER"/>
    <property type="match status" value="1"/>
</dbReference>
<feature type="domain" description="Helicase ATP-binding" evidence="5">
    <location>
        <begin position="376"/>
        <end position="559"/>
    </location>
</feature>
<dbReference type="SMART" id="SM00490">
    <property type="entry name" value="HELICc"/>
    <property type="match status" value="1"/>
</dbReference>
<dbReference type="InterPro" id="IPR000330">
    <property type="entry name" value="SNF2_N"/>
</dbReference>
<feature type="compositionally biased region" description="Low complexity" evidence="4">
    <location>
        <begin position="8"/>
        <end position="31"/>
    </location>
</feature>
<dbReference type="CDD" id="cd18793">
    <property type="entry name" value="SF2_C_SNF"/>
    <property type="match status" value="1"/>
</dbReference>
<evidence type="ECO:0000313" key="7">
    <source>
        <dbReference type="EMBL" id="BAM80007.1"/>
    </source>
</evidence>
<evidence type="ECO:0000256" key="4">
    <source>
        <dbReference type="SAM" id="MobiDB-lite"/>
    </source>
</evidence>
<dbReference type="eggNOG" id="KOG1001">
    <property type="taxonomic scope" value="Eukaryota"/>
</dbReference>
<dbReference type="AlphaFoldDB" id="M1VC24"/>
<dbReference type="HOGENOM" id="CLU_000315_2_8_1"/>
<dbReference type="GO" id="GO:0016787">
    <property type="term" value="F:hydrolase activity"/>
    <property type="evidence" value="ECO:0007669"/>
    <property type="project" value="UniProtKB-KW"/>
</dbReference>
<dbReference type="SUPFAM" id="SSF52540">
    <property type="entry name" value="P-loop containing nucleoside triphosphate hydrolases"/>
    <property type="match status" value="2"/>
</dbReference>
<reference evidence="7 8" key="1">
    <citation type="journal article" date="2004" name="Nature">
        <title>Genome sequence of the ultrasmall unicellular red alga Cyanidioschyzon merolae 10D.</title>
        <authorList>
            <person name="Matsuzaki M."/>
            <person name="Misumi O."/>
            <person name="Shin-i T."/>
            <person name="Maruyama S."/>
            <person name="Takahara M."/>
            <person name="Miyagishima S."/>
            <person name="Mori T."/>
            <person name="Nishida K."/>
            <person name="Yagisawa F."/>
            <person name="Nishida K."/>
            <person name="Yoshida Y."/>
            <person name="Nishimura Y."/>
            <person name="Nakao S."/>
            <person name="Kobayashi T."/>
            <person name="Momoyama Y."/>
            <person name="Higashiyama T."/>
            <person name="Minoda A."/>
            <person name="Sano M."/>
            <person name="Nomoto H."/>
            <person name="Oishi K."/>
            <person name="Hayashi H."/>
            <person name="Ohta F."/>
            <person name="Nishizaka S."/>
            <person name="Haga S."/>
            <person name="Miura S."/>
            <person name="Morishita T."/>
            <person name="Kabeya Y."/>
            <person name="Terasawa K."/>
            <person name="Suzuki Y."/>
            <person name="Ishii Y."/>
            <person name="Asakawa S."/>
            <person name="Takano H."/>
            <person name="Ohta N."/>
            <person name="Kuroiwa H."/>
            <person name="Tanaka K."/>
            <person name="Shimizu N."/>
            <person name="Sugano S."/>
            <person name="Sato N."/>
            <person name="Nozaki H."/>
            <person name="Ogasawara N."/>
            <person name="Kohara Y."/>
            <person name="Kuroiwa T."/>
        </authorList>
    </citation>
    <scope>NUCLEOTIDE SEQUENCE [LARGE SCALE GENOMIC DNA]</scope>
    <source>
        <strain evidence="7 8">10D</strain>
    </source>
</reference>
<dbReference type="GO" id="GO:0005524">
    <property type="term" value="F:ATP binding"/>
    <property type="evidence" value="ECO:0007669"/>
    <property type="project" value="UniProtKB-KW"/>
</dbReference>
<evidence type="ECO:0000256" key="3">
    <source>
        <dbReference type="ARBA" id="ARBA00022840"/>
    </source>
</evidence>
<keyword evidence="8" id="KW-1185">Reference proteome</keyword>
<dbReference type="PROSITE" id="PS51192">
    <property type="entry name" value="HELICASE_ATP_BIND_1"/>
    <property type="match status" value="1"/>
</dbReference>
<dbReference type="GO" id="GO:0005634">
    <property type="term" value="C:nucleus"/>
    <property type="evidence" value="ECO:0007669"/>
    <property type="project" value="TreeGrafter"/>
</dbReference>
<dbReference type="GeneID" id="16993827"/>
<dbReference type="CDD" id="cd18008">
    <property type="entry name" value="DEXDc_SHPRH-like"/>
    <property type="match status" value="1"/>
</dbReference>
<keyword evidence="3" id="KW-0067">ATP-binding</keyword>
<dbReference type="InterPro" id="IPR050628">
    <property type="entry name" value="SNF2_RAD54_helicase_TF"/>
</dbReference>
<evidence type="ECO:0000256" key="1">
    <source>
        <dbReference type="ARBA" id="ARBA00022741"/>
    </source>
</evidence>
<dbReference type="InterPro" id="IPR014001">
    <property type="entry name" value="Helicase_ATP-bd"/>
</dbReference>
<proteinExistence type="predicted"/>
<gene>
    <name evidence="7" type="ORF">CYME_CMI119C</name>
</gene>
<dbReference type="GO" id="GO:0006281">
    <property type="term" value="P:DNA repair"/>
    <property type="evidence" value="ECO:0007669"/>
    <property type="project" value="TreeGrafter"/>
</dbReference>
<dbReference type="InterPro" id="IPR027417">
    <property type="entry name" value="P-loop_NTPase"/>
</dbReference>
<dbReference type="Gene3D" id="3.40.50.300">
    <property type="entry name" value="P-loop containing nucleotide triphosphate hydrolases"/>
    <property type="match status" value="1"/>
</dbReference>
<dbReference type="InterPro" id="IPR049730">
    <property type="entry name" value="SNF2/RAD54-like_C"/>
</dbReference>
<dbReference type="EMBL" id="AP006491">
    <property type="protein sequence ID" value="BAM80007.1"/>
    <property type="molecule type" value="Genomic_DNA"/>
</dbReference>
<dbReference type="Gene3D" id="3.40.50.10810">
    <property type="entry name" value="Tandem AAA-ATPase domain"/>
    <property type="match status" value="1"/>
</dbReference>
<evidence type="ECO:0000313" key="8">
    <source>
        <dbReference type="Proteomes" id="UP000007014"/>
    </source>
</evidence>
<dbReference type="InterPro" id="IPR001650">
    <property type="entry name" value="Helicase_C-like"/>
</dbReference>
<evidence type="ECO:0000256" key="2">
    <source>
        <dbReference type="ARBA" id="ARBA00022801"/>
    </source>
</evidence>
<dbReference type="InterPro" id="IPR038718">
    <property type="entry name" value="SNF2-like_sf"/>
</dbReference>
<dbReference type="Proteomes" id="UP000007014">
    <property type="component" value="Chromosome 9"/>
</dbReference>
<dbReference type="PANTHER" id="PTHR45626">
    <property type="entry name" value="TRANSCRIPTION TERMINATION FACTOR 2-RELATED"/>
    <property type="match status" value="1"/>
</dbReference>
<keyword evidence="1" id="KW-0547">Nucleotide-binding</keyword>
<reference evidence="7 8" key="2">
    <citation type="journal article" date="2007" name="BMC Biol.">
        <title>A 100%-complete sequence reveals unusually simple genomic features in the hot-spring red alga Cyanidioschyzon merolae.</title>
        <authorList>
            <person name="Nozaki H."/>
            <person name="Takano H."/>
            <person name="Misumi O."/>
            <person name="Terasawa K."/>
            <person name="Matsuzaki M."/>
            <person name="Maruyama S."/>
            <person name="Nishida K."/>
            <person name="Yagisawa F."/>
            <person name="Yoshida Y."/>
            <person name="Fujiwara T."/>
            <person name="Takio S."/>
            <person name="Tamura K."/>
            <person name="Chung S.J."/>
            <person name="Nakamura S."/>
            <person name="Kuroiwa H."/>
            <person name="Tanaka K."/>
            <person name="Sato N."/>
            <person name="Kuroiwa T."/>
        </authorList>
    </citation>
    <scope>NUCLEOTIDE SEQUENCE [LARGE SCALE GENOMIC DNA]</scope>
    <source>
        <strain evidence="7 8">10D</strain>
    </source>
</reference>
<organism evidence="7 8">
    <name type="scientific">Cyanidioschyzon merolae (strain NIES-3377 / 10D)</name>
    <name type="common">Unicellular red alga</name>
    <dbReference type="NCBI Taxonomy" id="280699"/>
    <lineage>
        <taxon>Eukaryota</taxon>
        <taxon>Rhodophyta</taxon>
        <taxon>Bangiophyceae</taxon>
        <taxon>Cyanidiales</taxon>
        <taxon>Cyanidiaceae</taxon>
        <taxon>Cyanidioschyzon</taxon>
    </lineage>
</organism>
<dbReference type="SMART" id="SM00487">
    <property type="entry name" value="DEXDc"/>
    <property type="match status" value="1"/>
</dbReference>
<dbReference type="RefSeq" id="XP_005536293.1">
    <property type="nucleotide sequence ID" value="XM_005536236.1"/>
</dbReference>